<dbReference type="EMBL" id="BTSX01000001">
    <property type="protein sequence ID" value="GMS81430.1"/>
    <property type="molecule type" value="Genomic_DNA"/>
</dbReference>
<feature type="non-terminal residue" evidence="1">
    <location>
        <position position="96"/>
    </location>
</feature>
<gene>
    <name evidence="1" type="ORF">PENTCL1PPCAC_3605</name>
</gene>
<feature type="non-terminal residue" evidence="1">
    <location>
        <position position="1"/>
    </location>
</feature>
<dbReference type="Proteomes" id="UP001432027">
    <property type="component" value="Unassembled WGS sequence"/>
</dbReference>
<dbReference type="AlphaFoldDB" id="A0AAV5SG42"/>
<evidence type="ECO:0000313" key="1">
    <source>
        <dbReference type="EMBL" id="GMS81430.1"/>
    </source>
</evidence>
<sequence length="96" mass="11543">RHFLDIRAQFRVMLTKRCDVSRRQVFNHAHPRSIAIHSHCVTFAILNNSPRFAIRQFATHVHSSFFSIYFWHRFPSSARSPPFDSFLHCFRFTKKH</sequence>
<comment type="caution">
    <text evidence="1">The sequence shown here is derived from an EMBL/GenBank/DDBJ whole genome shotgun (WGS) entry which is preliminary data.</text>
</comment>
<evidence type="ECO:0000313" key="2">
    <source>
        <dbReference type="Proteomes" id="UP001432027"/>
    </source>
</evidence>
<keyword evidence="2" id="KW-1185">Reference proteome</keyword>
<reference evidence="1" key="1">
    <citation type="submission" date="2023-10" db="EMBL/GenBank/DDBJ databases">
        <title>Genome assembly of Pristionchus species.</title>
        <authorList>
            <person name="Yoshida K."/>
            <person name="Sommer R.J."/>
        </authorList>
    </citation>
    <scope>NUCLEOTIDE SEQUENCE</scope>
    <source>
        <strain evidence="1">RS0144</strain>
    </source>
</reference>
<accession>A0AAV5SG42</accession>
<organism evidence="1 2">
    <name type="scientific">Pristionchus entomophagus</name>
    <dbReference type="NCBI Taxonomy" id="358040"/>
    <lineage>
        <taxon>Eukaryota</taxon>
        <taxon>Metazoa</taxon>
        <taxon>Ecdysozoa</taxon>
        <taxon>Nematoda</taxon>
        <taxon>Chromadorea</taxon>
        <taxon>Rhabditida</taxon>
        <taxon>Rhabditina</taxon>
        <taxon>Diplogasteromorpha</taxon>
        <taxon>Diplogasteroidea</taxon>
        <taxon>Neodiplogasteridae</taxon>
        <taxon>Pristionchus</taxon>
    </lineage>
</organism>
<name>A0AAV5SG42_9BILA</name>
<proteinExistence type="predicted"/>
<protein>
    <submittedName>
        <fullName evidence="1">Uncharacterized protein</fullName>
    </submittedName>
</protein>